<dbReference type="EMBL" id="CP000319">
    <property type="protein sequence ID" value="ABE62190.1"/>
    <property type="molecule type" value="Genomic_DNA"/>
</dbReference>
<evidence type="ECO:0000313" key="4">
    <source>
        <dbReference type="Proteomes" id="UP000001953"/>
    </source>
</evidence>
<reference evidence="3 4" key="1">
    <citation type="submission" date="2006-03" db="EMBL/GenBank/DDBJ databases">
        <title>Complete sequence of chromosome of Nitrobacter hamburgensis X14.</title>
        <authorList>
            <consortium name="US DOE Joint Genome Institute"/>
            <person name="Copeland A."/>
            <person name="Lucas S."/>
            <person name="Lapidus A."/>
            <person name="Barry K."/>
            <person name="Detter J.C."/>
            <person name="Glavina del Rio T."/>
            <person name="Hammon N."/>
            <person name="Israni S."/>
            <person name="Dalin E."/>
            <person name="Tice H."/>
            <person name="Pitluck S."/>
            <person name="Chain P."/>
            <person name="Malfatti S."/>
            <person name="Shin M."/>
            <person name="Vergez L."/>
            <person name="Schmutz J."/>
            <person name="Larimer F."/>
            <person name="Land M."/>
            <person name="Hauser L."/>
            <person name="Kyrpides N."/>
            <person name="Ivanova N."/>
            <person name="Ward B."/>
            <person name="Arp D."/>
            <person name="Klotz M."/>
            <person name="Stein L."/>
            <person name="O'Mullan G."/>
            <person name="Starkenburg S."/>
            <person name="Sayavedra L."/>
            <person name="Poret-Peterson A.T."/>
            <person name="Gentry M.E."/>
            <person name="Bruce D."/>
            <person name="Richardson P."/>
        </authorList>
    </citation>
    <scope>NUCLEOTIDE SEQUENCE [LARGE SCALE GENOMIC DNA]</scope>
    <source>
        <strain evidence="4">DSM 10229 / NCIMB 13809 / X14</strain>
    </source>
</reference>
<dbReference type="Pfam" id="PF06527">
    <property type="entry name" value="TniQ"/>
    <property type="match status" value="1"/>
</dbReference>
<evidence type="ECO:0000313" key="3">
    <source>
        <dbReference type="EMBL" id="ABE62190.1"/>
    </source>
</evidence>
<sequence length="781" mass="87677">MSTEQRTLKARSFVAEMPAPLPDESLLGYVNRALQRTLVRNLRQGLRLAGVELPQGFPPNASKLDDSAVAGIAELFKLDPAEVATRRYRRKHSSSATIDYFGIELRTQYWEPSIRRVSPRALAKAPYHRAIWELRPFCFDPGTRERLLDKCPVCGHRLGWSSLRGPANCDVCIDEKGYATTDLRDHPQPLVDIHDDEAIDFVVGLVHPDPNRRNAAQRLVPEGIRQTGRTALFEAVMYLACCQRPEYVLKATDIARPQRAADFVDLSPAMLERAGRAIIGGEEGFGALCDEMRRFADRRPHTHGIYHELGPLAAASLDPRLSTRIQVFFNDAIARDLARTNDTGTVRRRVGRLDTCDNDRIWRNIDEITKELAISKHALTRLANSGAVETRRADAKISPVMMRVDDVKPLAAIYKDVVNVRGATAILRVQPPVLEQLAIRELIMGIDGAVADMFDDRGYRLSTVNALHIAIKQRARPGPPPRSAVKLMEAVRALRTDVPWAAIIDGIVCGAIPAYAISKFGRDWRRAVAVELNSLPEAADHRRQTHANRWLTRDEAAQILGTDETTVWALAKNGLLPKRTGDGTAMFARLDVEAAANRYVFGSEMRQRSVFRIGHELNRWLKTQDVHPEFTLRDGRMPVYLREKFEAALPLQPKSFAEIVVPQREQRRVDSSEKKHAVKAVISGLTPHHVAVRMGVHHKTVARWVKHYEETGEIATAGKLDPFADEIVALVAEDSSRSTNDIWKRFNSSQQMSVAYKTFSAFLTQLGISRDKATNRLHRSR</sequence>
<dbReference type="HOGENOM" id="CLU_342842_0_0_5"/>
<feature type="domain" description="TniQ" evidence="1">
    <location>
        <begin position="18"/>
        <end position="136"/>
    </location>
</feature>
<evidence type="ECO:0008006" key="5">
    <source>
        <dbReference type="Google" id="ProtNLM"/>
    </source>
</evidence>
<gene>
    <name evidence="3" type="ordered locus">Nham_1366</name>
</gene>
<dbReference type="STRING" id="323097.Nham_1366"/>
<dbReference type="InterPro" id="IPR009057">
    <property type="entry name" value="Homeodomain-like_sf"/>
</dbReference>
<dbReference type="InterPro" id="IPR041657">
    <property type="entry name" value="HTH_17"/>
</dbReference>
<dbReference type="Pfam" id="PF12728">
    <property type="entry name" value="HTH_17"/>
    <property type="match status" value="1"/>
</dbReference>
<dbReference type="RefSeq" id="WP_011509882.1">
    <property type="nucleotide sequence ID" value="NC_007964.1"/>
</dbReference>
<dbReference type="SUPFAM" id="SSF46689">
    <property type="entry name" value="Homeodomain-like"/>
    <property type="match status" value="1"/>
</dbReference>
<dbReference type="AlphaFoldDB" id="Q1QNK7"/>
<accession>Q1QNK7</accession>
<proteinExistence type="predicted"/>
<dbReference type="Proteomes" id="UP000001953">
    <property type="component" value="Chromosome"/>
</dbReference>
<dbReference type="KEGG" id="nha:Nham_1366"/>
<dbReference type="eggNOG" id="COG2963">
    <property type="taxonomic scope" value="Bacteria"/>
</dbReference>
<keyword evidence="4" id="KW-1185">Reference proteome</keyword>
<evidence type="ECO:0000259" key="2">
    <source>
        <dbReference type="Pfam" id="PF12728"/>
    </source>
</evidence>
<evidence type="ECO:0000259" key="1">
    <source>
        <dbReference type="Pfam" id="PF06527"/>
    </source>
</evidence>
<dbReference type="Pfam" id="PF13384">
    <property type="entry name" value="HTH_23"/>
    <property type="match status" value="1"/>
</dbReference>
<protein>
    <recommendedName>
        <fullName evidence="5">Helix-turn-helix domain-containing protein</fullName>
    </recommendedName>
</protein>
<dbReference type="OrthoDB" id="7872036at2"/>
<feature type="domain" description="Helix-turn-helix" evidence="2">
    <location>
        <begin position="550"/>
        <end position="596"/>
    </location>
</feature>
<name>Q1QNK7_NITHX</name>
<dbReference type="InterPro" id="IPR009492">
    <property type="entry name" value="TniQ"/>
</dbReference>
<organism evidence="3 4">
    <name type="scientific">Nitrobacter hamburgensis (strain DSM 10229 / NCIMB 13809 / X14)</name>
    <dbReference type="NCBI Taxonomy" id="323097"/>
    <lineage>
        <taxon>Bacteria</taxon>
        <taxon>Pseudomonadati</taxon>
        <taxon>Pseudomonadota</taxon>
        <taxon>Alphaproteobacteria</taxon>
        <taxon>Hyphomicrobiales</taxon>
        <taxon>Nitrobacteraceae</taxon>
        <taxon>Nitrobacter</taxon>
    </lineage>
</organism>